<accession>A0A183WC07</accession>
<sequence length="337" mass="39281">MHLHSSVYSVNKKSSEAVDTTHYNKSSQVESNEYFVEIRGMRCNKYVFSMKRYRIIPNLHSKQTVMDISKKLNKKTADVKFTTASIRKDTSNNYYKQQSPVESTLYIQKDGMLFLMISNSIHMDISQSFADYDRLSSEDFSRIDNNNTNITTNAITSSRFTSPKLKIQPPKREISNYASLIGRLGQDIIRIHFILIDCNIKPITCFNSRGCQSVEKYAYIKMWPINSKKPTYCAIPLSTYIYHDPMISVRKYNTMLRRIGSEPGWMIEQRRERHQQFLTSAQFNKTTNNQCNHTSFIHFVMNGYRVKLICSNYLNTIIVNGQTIYKDFVEANQNTSR</sequence>
<name>A0A183WC07_TRIRE</name>
<dbReference type="Proteomes" id="UP000050795">
    <property type="component" value="Unassembled WGS sequence"/>
</dbReference>
<reference evidence="1" key="1">
    <citation type="submission" date="2022-06" db="EMBL/GenBank/DDBJ databases">
        <authorList>
            <person name="Berger JAMES D."/>
            <person name="Berger JAMES D."/>
        </authorList>
    </citation>
    <scope>NUCLEOTIDE SEQUENCE [LARGE SCALE GENOMIC DNA]</scope>
</reference>
<proteinExistence type="predicted"/>
<dbReference type="OrthoDB" id="6255437at2759"/>
<evidence type="ECO:0000313" key="2">
    <source>
        <dbReference type="WBParaSite" id="TREG1_46540.1"/>
    </source>
</evidence>
<organism evidence="1 2">
    <name type="scientific">Trichobilharzia regenti</name>
    <name type="common">Nasal bird schistosome</name>
    <dbReference type="NCBI Taxonomy" id="157069"/>
    <lineage>
        <taxon>Eukaryota</taxon>
        <taxon>Metazoa</taxon>
        <taxon>Spiralia</taxon>
        <taxon>Lophotrochozoa</taxon>
        <taxon>Platyhelminthes</taxon>
        <taxon>Trematoda</taxon>
        <taxon>Digenea</taxon>
        <taxon>Strigeidida</taxon>
        <taxon>Schistosomatoidea</taxon>
        <taxon>Schistosomatidae</taxon>
        <taxon>Trichobilharzia</taxon>
    </lineage>
</organism>
<dbReference type="WBParaSite" id="TREG1_46540.1">
    <property type="protein sequence ID" value="TREG1_46540.1"/>
    <property type="gene ID" value="TREG1_46540"/>
</dbReference>
<reference evidence="2" key="2">
    <citation type="submission" date="2023-11" db="UniProtKB">
        <authorList>
            <consortium name="WormBaseParasite"/>
        </authorList>
    </citation>
    <scope>IDENTIFICATION</scope>
</reference>
<dbReference type="AlphaFoldDB" id="A0A183WC07"/>
<protein>
    <submittedName>
        <fullName evidence="2">Ubiquitin-like domain-containing protein</fullName>
    </submittedName>
</protein>
<keyword evidence="1" id="KW-1185">Reference proteome</keyword>
<evidence type="ECO:0000313" key="1">
    <source>
        <dbReference type="Proteomes" id="UP000050795"/>
    </source>
</evidence>